<evidence type="ECO:0000256" key="5">
    <source>
        <dbReference type="ARBA" id="ARBA00022737"/>
    </source>
</evidence>
<dbReference type="InterPro" id="IPR019775">
    <property type="entry name" value="WD40_repeat_CS"/>
</dbReference>
<dbReference type="SUPFAM" id="SSF50978">
    <property type="entry name" value="WD40 repeat-like"/>
    <property type="match status" value="1"/>
</dbReference>
<feature type="repeat" description="WD" evidence="11">
    <location>
        <begin position="336"/>
        <end position="368"/>
    </location>
</feature>
<keyword evidence="10" id="KW-0539">Nucleus</keyword>
<comment type="caution">
    <text evidence="13">The sequence shown here is derived from an EMBL/GenBank/DDBJ whole genome shotgun (WGS) entry which is preliminary data.</text>
</comment>
<accession>A0A9W9R3J8</accession>
<dbReference type="Gene3D" id="2.130.10.10">
    <property type="entry name" value="YVTN repeat-like/Quinoprotein amine dehydrogenase"/>
    <property type="match status" value="1"/>
</dbReference>
<keyword evidence="4 11" id="KW-0853">WD repeat</keyword>
<evidence type="ECO:0000313" key="15">
    <source>
        <dbReference type="Proteomes" id="UP001147695"/>
    </source>
</evidence>
<feature type="region of interest" description="Disordered" evidence="12">
    <location>
        <begin position="278"/>
        <end position="323"/>
    </location>
</feature>
<evidence type="ECO:0000313" key="16">
    <source>
        <dbReference type="Proteomes" id="UP001148299"/>
    </source>
</evidence>
<dbReference type="GO" id="GO:0005198">
    <property type="term" value="F:structural molecule activity"/>
    <property type="evidence" value="ECO:0007669"/>
    <property type="project" value="InterPro"/>
</dbReference>
<gene>
    <name evidence="13" type="ORF">N7452_002066</name>
    <name evidence="14" type="ORF">N7541_003908</name>
</gene>
<comment type="similarity">
    <text evidence="2">Belongs to the WD repeat SEC13 family.</text>
</comment>
<keyword evidence="16" id="KW-1185">Reference proteome</keyword>
<dbReference type="EMBL" id="JAPZBR010000002">
    <property type="protein sequence ID" value="KAJ5363064.1"/>
    <property type="molecule type" value="Genomic_DNA"/>
</dbReference>
<evidence type="ECO:0000256" key="6">
    <source>
        <dbReference type="ARBA" id="ARBA00022816"/>
    </source>
</evidence>
<keyword evidence="8" id="KW-0811">Translocation</keyword>
<dbReference type="EMBL" id="JAPZBQ010000001">
    <property type="protein sequence ID" value="KAJ5353092.1"/>
    <property type="molecule type" value="Genomic_DNA"/>
</dbReference>
<reference evidence="13" key="1">
    <citation type="submission" date="2022-12" db="EMBL/GenBank/DDBJ databases">
        <authorList>
            <person name="Petersen C."/>
        </authorList>
    </citation>
    <scope>NUCLEOTIDE SEQUENCE</scope>
    <source>
        <strain evidence="13">IBT 35673</strain>
        <strain evidence="14">IBT 35675</strain>
    </source>
</reference>
<dbReference type="PANTHER" id="PTHR11024:SF3">
    <property type="entry name" value="NUCLEOPORIN SEH1"/>
    <property type="match status" value="1"/>
</dbReference>
<dbReference type="Proteomes" id="UP001147695">
    <property type="component" value="Unassembled WGS sequence"/>
</dbReference>
<evidence type="ECO:0000256" key="12">
    <source>
        <dbReference type="SAM" id="MobiDB-lite"/>
    </source>
</evidence>
<comment type="subcellular location">
    <subcellularLocation>
        <location evidence="1">Nucleus</location>
        <location evidence="1">Nuclear pore complex</location>
    </subcellularLocation>
</comment>
<dbReference type="PROSITE" id="PS50294">
    <property type="entry name" value="WD_REPEATS_REGION"/>
    <property type="match status" value="1"/>
</dbReference>
<dbReference type="InterPro" id="IPR001680">
    <property type="entry name" value="WD40_rpt"/>
</dbReference>
<keyword evidence="7" id="KW-0653">Protein transport</keyword>
<evidence type="ECO:0000256" key="3">
    <source>
        <dbReference type="ARBA" id="ARBA00022448"/>
    </source>
</evidence>
<evidence type="ECO:0000256" key="1">
    <source>
        <dbReference type="ARBA" id="ARBA00004567"/>
    </source>
</evidence>
<evidence type="ECO:0000256" key="11">
    <source>
        <dbReference type="PROSITE-ProRule" id="PRU00221"/>
    </source>
</evidence>
<organism evidence="13 15">
    <name type="scientific">Penicillium brevicompactum</name>
    <dbReference type="NCBI Taxonomy" id="5074"/>
    <lineage>
        <taxon>Eukaryota</taxon>
        <taxon>Fungi</taxon>
        <taxon>Dikarya</taxon>
        <taxon>Ascomycota</taxon>
        <taxon>Pezizomycotina</taxon>
        <taxon>Eurotiomycetes</taxon>
        <taxon>Eurotiomycetidae</taxon>
        <taxon>Eurotiales</taxon>
        <taxon>Aspergillaceae</taxon>
        <taxon>Penicillium</taxon>
    </lineage>
</organism>
<feature type="compositionally biased region" description="Low complexity" evidence="12">
    <location>
        <begin position="289"/>
        <end position="301"/>
    </location>
</feature>
<dbReference type="AlphaFoldDB" id="A0A9W9R3J8"/>
<evidence type="ECO:0000256" key="7">
    <source>
        <dbReference type="ARBA" id="ARBA00022927"/>
    </source>
</evidence>
<dbReference type="Proteomes" id="UP001148299">
    <property type="component" value="Unassembled WGS sequence"/>
</dbReference>
<evidence type="ECO:0000313" key="14">
    <source>
        <dbReference type="EMBL" id="KAJ5363064.1"/>
    </source>
</evidence>
<dbReference type="PROSITE" id="PS00678">
    <property type="entry name" value="WD_REPEATS_1"/>
    <property type="match status" value="1"/>
</dbReference>
<keyword evidence="9" id="KW-0906">Nuclear pore complex</keyword>
<dbReference type="InterPro" id="IPR037363">
    <property type="entry name" value="Sec13/Seh1_fam"/>
</dbReference>
<dbReference type="GO" id="GO:0034198">
    <property type="term" value="P:cellular response to amino acid starvation"/>
    <property type="evidence" value="ECO:0007669"/>
    <property type="project" value="TreeGrafter"/>
</dbReference>
<dbReference type="SMART" id="SM00320">
    <property type="entry name" value="WD40"/>
    <property type="match status" value="4"/>
</dbReference>
<keyword evidence="3" id="KW-0813">Transport</keyword>
<dbReference type="PANTHER" id="PTHR11024">
    <property type="entry name" value="NUCLEAR PORE COMPLEX PROTEIN SEC13 / SEH1 FAMILY MEMBER"/>
    <property type="match status" value="1"/>
</dbReference>
<protein>
    <recommendedName>
        <fullName evidence="17">Nuclear pore protein</fullName>
    </recommendedName>
</protein>
<dbReference type="GO" id="GO:0051028">
    <property type="term" value="P:mRNA transport"/>
    <property type="evidence" value="ECO:0007669"/>
    <property type="project" value="UniProtKB-KW"/>
</dbReference>
<evidence type="ECO:0000256" key="8">
    <source>
        <dbReference type="ARBA" id="ARBA00023010"/>
    </source>
</evidence>
<evidence type="ECO:0000256" key="4">
    <source>
        <dbReference type="ARBA" id="ARBA00022574"/>
    </source>
</evidence>
<proteinExistence type="inferred from homology"/>
<dbReference type="GO" id="GO:0015031">
    <property type="term" value="P:protein transport"/>
    <property type="evidence" value="ECO:0007669"/>
    <property type="project" value="UniProtKB-KW"/>
</dbReference>
<dbReference type="GO" id="GO:0031080">
    <property type="term" value="C:nuclear pore outer ring"/>
    <property type="evidence" value="ECO:0007669"/>
    <property type="project" value="TreeGrafter"/>
</dbReference>
<dbReference type="InterPro" id="IPR036322">
    <property type="entry name" value="WD40_repeat_dom_sf"/>
</dbReference>
<reference evidence="13" key="2">
    <citation type="journal article" date="2023" name="IMA Fungus">
        <title>Comparative genomic study of the Penicillium genus elucidates a diverse pangenome and 15 lateral gene transfer events.</title>
        <authorList>
            <person name="Petersen C."/>
            <person name="Sorensen T."/>
            <person name="Nielsen M.R."/>
            <person name="Sondergaard T.E."/>
            <person name="Sorensen J.L."/>
            <person name="Fitzpatrick D.A."/>
            <person name="Frisvad J.C."/>
            <person name="Nielsen K.L."/>
        </authorList>
    </citation>
    <scope>NUCLEOTIDE SEQUENCE</scope>
    <source>
        <strain evidence="13">IBT 35673</strain>
        <strain evidence="14">IBT 35675</strain>
    </source>
</reference>
<keyword evidence="6" id="KW-0509">mRNA transport</keyword>
<evidence type="ECO:0000313" key="13">
    <source>
        <dbReference type="EMBL" id="KAJ5353092.1"/>
    </source>
</evidence>
<sequence length="386" mass="43519">MGTVERPEITAGFADFDAGHRDLVTVTRFNFYGNRIVTASSDHRMKVWDLKDGQWQLVDTWRAHDAEIRDATWNGPFTGQHIGSVGEDMKLKIWQEDVTQPPNSGRRFRSIFRMTAPQRHPFVSLDFRNIDLESWLAVITRDGYLMVMEPVSPDSLADWQAVDQFRVCTAPERGEETSFKVQFHQDPTDITHTILPDTDRKSLSLIVAAMDTVKIYRTDANRRFYHAVELNAHVGLVRDISWANGSVRGYDLVASGCKDGMVRIFEVYTAPAGQAFQNANGRKAERRVQSQSPSLRSTSQSGIGSALASRVPESTNDRQASGEAQFRHSFKEVACIDSKHLDVWQVQFSFSGDALISSGDDGTVRFWKRSLSGEWLEFAETDMASQ</sequence>
<evidence type="ECO:0000256" key="10">
    <source>
        <dbReference type="ARBA" id="ARBA00023242"/>
    </source>
</evidence>
<evidence type="ECO:0000256" key="9">
    <source>
        <dbReference type="ARBA" id="ARBA00023132"/>
    </source>
</evidence>
<evidence type="ECO:0008006" key="17">
    <source>
        <dbReference type="Google" id="ProtNLM"/>
    </source>
</evidence>
<dbReference type="GO" id="GO:1904263">
    <property type="term" value="P:positive regulation of TORC1 signaling"/>
    <property type="evidence" value="ECO:0007669"/>
    <property type="project" value="TreeGrafter"/>
</dbReference>
<dbReference type="Pfam" id="PF00400">
    <property type="entry name" value="WD40"/>
    <property type="match status" value="3"/>
</dbReference>
<dbReference type="GO" id="GO:0035859">
    <property type="term" value="C:Seh1-associated complex"/>
    <property type="evidence" value="ECO:0007669"/>
    <property type="project" value="TreeGrafter"/>
</dbReference>
<evidence type="ECO:0000256" key="2">
    <source>
        <dbReference type="ARBA" id="ARBA00010102"/>
    </source>
</evidence>
<name>A0A9W9R3J8_PENBR</name>
<dbReference type="InterPro" id="IPR015943">
    <property type="entry name" value="WD40/YVTN_repeat-like_dom_sf"/>
</dbReference>
<keyword evidence="5" id="KW-0677">Repeat</keyword>
<feature type="repeat" description="WD" evidence="11">
    <location>
        <begin position="17"/>
        <end position="58"/>
    </location>
</feature>
<dbReference type="PROSITE" id="PS50082">
    <property type="entry name" value="WD_REPEATS_2"/>
    <property type="match status" value="2"/>
</dbReference>